<dbReference type="GO" id="GO:0008236">
    <property type="term" value="F:serine-type peptidase activity"/>
    <property type="evidence" value="ECO:0007669"/>
    <property type="project" value="InterPro"/>
</dbReference>
<evidence type="ECO:0000313" key="2">
    <source>
        <dbReference type="EMBL" id="KIM98535.1"/>
    </source>
</evidence>
<dbReference type="InParanoid" id="A0A0C3GR66"/>
<proteinExistence type="predicted"/>
<dbReference type="OrthoDB" id="10268064at2759"/>
<dbReference type="Pfam" id="PF11918">
    <property type="entry name" value="Peptidase_S41_N"/>
    <property type="match status" value="1"/>
</dbReference>
<sequence>MDSHPVSKTLLPDSPASSQFTAWLNAFNTPDPEALRAYHKEYFPYDVASFDVKSIDQETALLQATGGFDIIDVLKLPDSDEKFIKSSLHVIMQERKRKMYARALIQVDPHVDGNPVTKFDINPTNTPIKYVPDNRKKEYQRALRTLTPELRRAIVRDISTVVHNQYIFPDIGEKMIRDLNAKAEDGGEYKDYQDAELFAQRLTSDMQAVSRDMHIRVLVREPPPPGNGGDKNDAKTPKEVFDVVRKSNFGFGDTSIESIGDKKIGFLPIHGFVPSGPKYASDFAAVREAISDILTKLAHTDALLIDLRTNRGGHPDTVAFILSYLLDDGPVHLLDMVDRNGSIKNTFSTLPVSDLPKGALRFGGLKPLFVLTSKSTISGGEDMAYGLQAFGRANAVIGEDPTTAGAANPVMNPKFICEEEFGEGWWFVGVPDMRPVQSITGRNWEGVGVKSDIVVSEGQGNAKDLGRRMALEELGVKNGSVGT</sequence>
<feature type="domain" description="Tail specific protease" evidence="1">
    <location>
        <begin position="236"/>
        <end position="456"/>
    </location>
</feature>
<dbReference type="CDD" id="cd07563">
    <property type="entry name" value="Peptidase_S41_IRBP"/>
    <property type="match status" value="1"/>
</dbReference>
<evidence type="ECO:0000259" key="1">
    <source>
        <dbReference type="SMART" id="SM00245"/>
    </source>
</evidence>
<dbReference type="SMART" id="SM00245">
    <property type="entry name" value="TSPc"/>
    <property type="match status" value="1"/>
</dbReference>
<dbReference type="Gene3D" id="3.30.750.44">
    <property type="match status" value="1"/>
</dbReference>
<protein>
    <recommendedName>
        <fullName evidence="1">Tail specific protease domain-containing protein</fullName>
    </recommendedName>
</protein>
<dbReference type="Gene3D" id="3.90.226.10">
    <property type="entry name" value="2-enoyl-CoA Hydratase, Chain A, domain 1"/>
    <property type="match status" value="1"/>
</dbReference>
<dbReference type="InterPro" id="IPR029045">
    <property type="entry name" value="ClpP/crotonase-like_dom_sf"/>
</dbReference>
<accession>A0A0C3GR66</accession>
<keyword evidence="3" id="KW-1185">Reference proteome</keyword>
<organism evidence="2 3">
    <name type="scientific">Oidiodendron maius (strain Zn)</name>
    <dbReference type="NCBI Taxonomy" id="913774"/>
    <lineage>
        <taxon>Eukaryota</taxon>
        <taxon>Fungi</taxon>
        <taxon>Dikarya</taxon>
        <taxon>Ascomycota</taxon>
        <taxon>Pezizomycotina</taxon>
        <taxon>Leotiomycetes</taxon>
        <taxon>Leotiomycetes incertae sedis</taxon>
        <taxon>Myxotrichaceae</taxon>
        <taxon>Oidiodendron</taxon>
    </lineage>
</organism>
<dbReference type="AlphaFoldDB" id="A0A0C3GR66"/>
<name>A0A0C3GR66_OIDMZ</name>
<gene>
    <name evidence="2" type="ORF">OIDMADRAFT_56886</name>
</gene>
<dbReference type="PANTHER" id="PTHR11261">
    <property type="entry name" value="INTERPHOTORECEPTOR RETINOID-BINDING PROTEIN"/>
    <property type="match status" value="1"/>
</dbReference>
<evidence type="ECO:0000313" key="3">
    <source>
        <dbReference type="Proteomes" id="UP000054321"/>
    </source>
</evidence>
<dbReference type="Proteomes" id="UP000054321">
    <property type="component" value="Unassembled WGS sequence"/>
</dbReference>
<dbReference type="EMBL" id="KN832880">
    <property type="protein sequence ID" value="KIM98535.1"/>
    <property type="molecule type" value="Genomic_DNA"/>
</dbReference>
<dbReference type="HOGENOM" id="CLU_044498_0_0_1"/>
<dbReference type="SUPFAM" id="SSF52096">
    <property type="entry name" value="ClpP/crotonase"/>
    <property type="match status" value="1"/>
</dbReference>
<dbReference type="GO" id="GO:0006508">
    <property type="term" value="P:proteolysis"/>
    <property type="evidence" value="ECO:0007669"/>
    <property type="project" value="InterPro"/>
</dbReference>
<reference evidence="2 3" key="1">
    <citation type="submission" date="2014-04" db="EMBL/GenBank/DDBJ databases">
        <authorList>
            <consortium name="DOE Joint Genome Institute"/>
            <person name="Kuo A."/>
            <person name="Martino E."/>
            <person name="Perotto S."/>
            <person name="Kohler A."/>
            <person name="Nagy L.G."/>
            <person name="Floudas D."/>
            <person name="Copeland A."/>
            <person name="Barry K.W."/>
            <person name="Cichocki N."/>
            <person name="Veneault-Fourrey C."/>
            <person name="LaButti K."/>
            <person name="Lindquist E.A."/>
            <person name="Lipzen A."/>
            <person name="Lundell T."/>
            <person name="Morin E."/>
            <person name="Murat C."/>
            <person name="Sun H."/>
            <person name="Tunlid A."/>
            <person name="Henrissat B."/>
            <person name="Grigoriev I.V."/>
            <person name="Hibbett D.S."/>
            <person name="Martin F."/>
            <person name="Nordberg H.P."/>
            <person name="Cantor M.N."/>
            <person name="Hua S.X."/>
        </authorList>
    </citation>
    <scope>NUCLEOTIDE SEQUENCE [LARGE SCALE GENOMIC DNA]</scope>
    <source>
        <strain evidence="2 3">Zn</strain>
    </source>
</reference>
<dbReference type="PANTHER" id="PTHR11261:SF3">
    <property type="entry name" value="RETINOL-BINDING PROTEIN 3"/>
    <property type="match status" value="1"/>
</dbReference>
<dbReference type="InterPro" id="IPR005151">
    <property type="entry name" value="Tail-specific_protease"/>
</dbReference>
<dbReference type="Pfam" id="PF03572">
    <property type="entry name" value="Peptidase_S41"/>
    <property type="match status" value="1"/>
</dbReference>
<reference evidence="3" key="2">
    <citation type="submission" date="2015-01" db="EMBL/GenBank/DDBJ databases">
        <title>Evolutionary Origins and Diversification of the Mycorrhizal Mutualists.</title>
        <authorList>
            <consortium name="DOE Joint Genome Institute"/>
            <consortium name="Mycorrhizal Genomics Consortium"/>
            <person name="Kohler A."/>
            <person name="Kuo A."/>
            <person name="Nagy L.G."/>
            <person name="Floudas D."/>
            <person name="Copeland A."/>
            <person name="Barry K.W."/>
            <person name="Cichocki N."/>
            <person name="Veneault-Fourrey C."/>
            <person name="LaButti K."/>
            <person name="Lindquist E.A."/>
            <person name="Lipzen A."/>
            <person name="Lundell T."/>
            <person name="Morin E."/>
            <person name="Murat C."/>
            <person name="Riley R."/>
            <person name="Ohm R."/>
            <person name="Sun H."/>
            <person name="Tunlid A."/>
            <person name="Henrissat B."/>
            <person name="Grigoriev I.V."/>
            <person name="Hibbett D.S."/>
            <person name="Martin F."/>
        </authorList>
    </citation>
    <scope>NUCLEOTIDE SEQUENCE [LARGE SCALE GENOMIC DNA]</scope>
    <source>
        <strain evidence="3">Zn</strain>
    </source>
</reference>